<dbReference type="PIRSF" id="PIRSF006078">
    <property type="entry name" value="GlxK"/>
    <property type="match status" value="1"/>
</dbReference>
<evidence type="ECO:0000256" key="1">
    <source>
        <dbReference type="ARBA" id="ARBA00006284"/>
    </source>
</evidence>
<evidence type="ECO:0000313" key="6">
    <source>
        <dbReference type="Proteomes" id="UP001575105"/>
    </source>
</evidence>
<dbReference type="PANTHER" id="PTHR21599:SF0">
    <property type="entry name" value="GLYCERATE KINASE"/>
    <property type="match status" value="1"/>
</dbReference>
<protein>
    <submittedName>
        <fullName evidence="5">Glycerate kinase</fullName>
    </submittedName>
</protein>
<gene>
    <name evidence="5" type="ORF">ACERK3_16610</name>
</gene>
<keyword evidence="3 4" id="KW-0418">Kinase</keyword>
<evidence type="ECO:0000313" key="5">
    <source>
        <dbReference type="EMBL" id="MFA9479907.1"/>
    </source>
</evidence>
<dbReference type="EMBL" id="JBGUBD010000013">
    <property type="protein sequence ID" value="MFA9479907.1"/>
    <property type="molecule type" value="Genomic_DNA"/>
</dbReference>
<dbReference type="SUPFAM" id="SSF110738">
    <property type="entry name" value="Glycerate kinase I"/>
    <property type="match status" value="1"/>
</dbReference>
<evidence type="ECO:0000256" key="4">
    <source>
        <dbReference type="PIRNR" id="PIRNR006078"/>
    </source>
</evidence>
<dbReference type="Proteomes" id="UP001575105">
    <property type="component" value="Unassembled WGS sequence"/>
</dbReference>
<dbReference type="InterPro" id="IPR018193">
    <property type="entry name" value="Glyc_kinase_flavodox-like_fold"/>
</dbReference>
<comment type="similarity">
    <text evidence="1 4">Belongs to the glycerate kinase type-1 family.</text>
</comment>
<evidence type="ECO:0000256" key="3">
    <source>
        <dbReference type="ARBA" id="ARBA00022777"/>
    </source>
</evidence>
<dbReference type="InterPro" id="IPR018197">
    <property type="entry name" value="Glycerate_kinase_RE-like"/>
</dbReference>
<dbReference type="RefSeq" id="WP_425346833.1">
    <property type="nucleotide sequence ID" value="NZ_JBGUBD010000013.1"/>
</dbReference>
<reference evidence="5 6" key="1">
    <citation type="submission" date="2024-08" db="EMBL/GenBank/DDBJ databases">
        <title>Whole-genome sequencing of halo(alkali)philic microorganisms from hypersaline lakes.</title>
        <authorList>
            <person name="Sorokin D.Y."/>
            <person name="Merkel A.Y."/>
            <person name="Messina E."/>
            <person name="Yakimov M."/>
        </authorList>
    </citation>
    <scope>NUCLEOTIDE SEQUENCE [LARGE SCALE GENOMIC DNA]</scope>
    <source>
        <strain evidence="5 6">AB-hyl4</strain>
    </source>
</reference>
<name>A0ABV4UAL6_9BACT</name>
<comment type="caution">
    <text evidence="5">The sequence shown here is derived from an EMBL/GenBank/DDBJ whole genome shotgun (WGS) entry which is preliminary data.</text>
</comment>
<accession>A0ABV4UAL6</accession>
<dbReference type="Gene3D" id="3.40.50.10350">
    <property type="entry name" value="Glycerate kinase, domain 1"/>
    <property type="match status" value="1"/>
</dbReference>
<dbReference type="Pfam" id="PF02595">
    <property type="entry name" value="Gly_kinase"/>
    <property type="match status" value="1"/>
</dbReference>
<dbReference type="Gene3D" id="3.90.1510.10">
    <property type="entry name" value="Glycerate kinase, domain 2"/>
    <property type="match status" value="1"/>
</dbReference>
<dbReference type="InterPro" id="IPR036129">
    <property type="entry name" value="Glycerate_kinase_sf"/>
</dbReference>
<keyword evidence="6" id="KW-1185">Reference proteome</keyword>
<keyword evidence="2 4" id="KW-0808">Transferase</keyword>
<sequence length="380" mass="38368">MMRVLCAPDSLKESLSAVEAAAAMVRGVQAAGGEAEACPIADGGEGTVQAMVTATGGEFRTTRVMGPLGSPIDATWGVLGALPGQPKTAVIEMAAASGLPLVPGEQRDPTRTTTYGTGELVLAALEAGVQRIVLGIGGSATTDAGCGAAMALGVRFFDAEGRPIDEPITGGMLDRIEHIDLMARDRRLDKVELLIACDVTNPLTGPSGAAAVYGPQKGASEQQVNELDAGLANVANCVEQAGQADIRDMPGAGAAGGLGGGAVAMLGGELRRGAELVLETVGFEQRVRGSDLCLTGEGKLDGQSLSGKAVMAVMAAAKRQGIATVALVGAAEEVERAMAMGLAGCRVIGEGLPTSESIAHAGELMEKAAREVVLERKPTA</sequence>
<evidence type="ECO:0000256" key="2">
    <source>
        <dbReference type="ARBA" id="ARBA00022679"/>
    </source>
</evidence>
<organism evidence="5 6">
    <name type="scientific">Natronomicrosphaera hydrolytica</name>
    <dbReference type="NCBI Taxonomy" id="3242702"/>
    <lineage>
        <taxon>Bacteria</taxon>
        <taxon>Pseudomonadati</taxon>
        <taxon>Planctomycetota</taxon>
        <taxon>Phycisphaerae</taxon>
        <taxon>Phycisphaerales</taxon>
        <taxon>Phycisphaeraceae</taxon>
        <taxon>Natronomicrosphaera</taxon>
    </lineage>
</organism>
<proteinExistence type="inferred from homology"/>
<dbReference type="NCBIfam" id="TIGR00045">
    <property type="entry name" value="glycerate kinase"/>
    <property type="match status" value="1"/>
</dbReference>
<dbReference type="InterPro" id="IPR004381">
    <property type="entry name" value="Glycerate_kinase"/>
</dbReference>
<dbReference type="PANTHER" id="PTHR21599">
    <property type="entry name" value="GLYCERATE KINASE"/>
    <property type="match status" value="1"/>
</dbReference>
<dbReference type="GO" id="GO:0016301">
    <property type="term" value="F:kinase activity"/>
    <property type="evidence" value="ECO:0007669"/>
    <property type="project" value="UniProtKB-KW"/>
</dbReference>